<dbReference type="EMBL" id="NBNE01004673">
    <property type="protein sequence ID" value="OWZ04980.1"/>
    <property type="molecule type" value="Genomic_DNA"/>
</dbReference>
<dbReference type="AlphaFoldDB" id="A0A225VKC9"/>
<dbReference type="Proteomes" id="UP000198211">
    <property type="component" value="Unassembled WGS sequence"/>
</dbReference>
<dbReference type="InterPro" id="IPR043502">
    <property type="entry name" value="DNA/RNA_pol_sf"/>
</dbReference>
<comment type="caution">
    <text evidence="2">The sequence shown here is derived from an EMBL/GenBank/DDBJ whole genome shotgun (WGS) entry which is preliminary data.</text>
</comment>
<evidence type="ECO:0000313" key="3">
    <source>
        <dbReference type="Proteomes" id="UP000198211"/>
    </source>
</evidence>
<evidence type="ECO:0000256" key="1">
    <source>
        <dbReference type="SAM" id="MobiDB-lite"/>
    </source>
</evidence>
<name>A0A225VKC9_9STRA</name>
<feature type="compositionally biased region" description="Polar residues" evidence="1">
    <location>
        <begin position="123"/>
        <end position="140"/>
    </location>
</feature>
<keyword evidence="3" id="KW-1185">Reference proteome</keyword>
<gene>
    <name evidence="2" type="ORF">PHMEG_00023023</name>
</gene>
<dbReference type="PANTHER" id="PTHR33064:SF37">
    <property type="entry name" value="RIBONUCLEASE H"/>
    <property type="match status" value="1"/>
</dbReference>
<dbReference type="OrthoDB" id="430238at2759"/>
<sequence>MFVTNEVDESALVPDFDRRSFVDDIRFGGKTLDRFLARFTECRISISFTKRIFVQPRVEFLSHEVSHERIRPNTKTRDHESIVPTHKKGMQSFLGALNYYTFGAALYKLKDDDFEDDGDLTTAPRSLTESSRSSDPSALRQNKRCS</sequence>
<feature type="region of interest" description="Disordered" evidence="1">
    <location>
        <begin position="120"/>
        <end position="146"/>
    </location>
</feature>
<evidence type="ECO:0000313" key="2">
    <source>
        <dbReference type="EMBL" id="OWZ04980.1"/>
    </source>
</evidence>
<reference evidence="3" key="1">
    <citation type="submission" date="2017-03" db="EMBL/GenBank/DDBJ databases">
        <title>Phytopthora megakarya and P. palmivora, two closely related causual agents of cacao black pod achieved similar genome size and gene model numbers by different mechanisms.</title>
        <authorList>
            <person name="Ali S."/>
            <person name="Shao J."/>
            <person name="Larry D.J."/>
            <person name="Kronmiller B."/>
            <person name="Shen D."/>
            <person name="Strem M.D."/>
            <person name="Melnick R.L."/>
            <person name="Guiltinan M.J."/>
            <person name="Tyler B.M."/>
            <person name="Meinhardt L.W."/>
            <person name="Bailey B.A."/>
        </authorList>
    </citation>
    <scope>NUCLEOTIDE SEQUENCE [LARGE SCALE GENOMIC DNA]</scope>
    <source>
        <strain evidence="3">zdho120</strain>
    </source>
</reference>
<organism evidence="2 3">
    <name type="scientific">Phytophthora megakarya</name>
    <dbReference type="NCBI Taxonomy" id="4795"/>
    <lineage>
        <taxon>Eukaryota</taxon>
        <taxon>Sar</taxon>
        <taxon>Stramenopiles</taxon>
        <taxon>Oomycota</taxon>
        <taxon>Peronosporomycetes</taxon>
        <taxon>Peronosporales</taxon>
        <taxon>Peronosporaceae</taxon>
        <taxon>Phytophthora</taxon>
    </lineage>
</organism>
<dbReference type="InterPro" id="IPR051320">
    <property type="entry name" value="Viral_Replic_Matur_Polypro"/>
</dbReference>
<protein>
    <recommendedName>
        <fullName evidence="4">Reverse transcriptase</fullName>
    </recommendedName>
</protein>
<dbReference type="SUPFAM" id="SSF56672">
    <property type="entry name" value="DNA/RNA polymerases"/>
    <property type="match status" value="1"/>
</dbReference>
<accession>A0A225VKC9</accession>
<proteinExistence type="predicted"/>
<evidence type="ECO:0008006" key="4">
    <source>
        <dbReference type="Google" id="ProtNLM"/>
    </source>
</evidence>
<dbReference type="PANTHER" id="PTHR33064">
    <property type="entry name" value="POL PROTEIN"/>
    <property type="match status" value="1"/>
</dbReference>